<feature type="region of interest" description="Disordered" evidence="1">
    <location>
        <begin position="178"/>
        <end position="212"/>
    </location>
</feature>
<dbReference type="EMBL" id="KB743060">
    <property type="protein sequence ID" value="EOB01679.1"/>
    <property type="molecule type" value="Genomic_DNA"/>
</dbReference>
<feature type="compositionally biased region" description="Polar residues" evidence="1">
    <location>
        <begin position="178"/>
        <end position="188"/>
    </location>
</feature>
<dbReference type="Proteomes" id="UP000296049">
    <property type="component" value="Unassembled WGS sequence"/>
</dbReference>
<proteinExistence type="predicted"/>
<dbReference type="AlphaFoldDB" id="R0L7S8"/>
<sequence length="462" mass="50985">MVITGQKAHLHFQCSRCTLPQTSMLETESPSAEGPAISPTRTGHLLSVCKMSPVKSAAQDHLCHSRRLSAVPHTSLCYLVHSACLVEARLFISHWLHDPKEMSNAPESQTPKTHVFGAIGTRDSKQSPRVTHTHLGSSFLEILPLLLLGKEVLRATVSQTSSKTSFLTEIPTAMSRWSTSCLTSSPPSFGSRAAHRPDIRNRPERNKDSQQTGTGILCKKYEVIPPPPAPRTQTHTYFPTKICRAQIRWQSGYIVKDSCWAAAMEKPQEMLQVMKRPKGFIVVSSTYTATAPAPQLSALLVAHISDVVSALLVAHTSDVKMFLLRSDRFPGRYRAQSSMGSSVQTVLLEAEVELQTTTGIAAVQKTVLQFAFCCDFPRRASHVRAPQMLCESPPGLAVFVPELLALCQPREELAVPASLFTDKEPALLMLLSIKRNRGFHSVLQKLILHAKAQQLRMDTENN</sequence>
<reference evidence="3" key="1">
    <citation type="journal article" date="2013" name="Nat. Genet.">
        <title>The duck genome and transcriptome provide insight into an avian influenza virus reservoir species.</title>
        <authorList>
            <person name="Huang Y."/>
            <person name="Li Y."/>
            <person name="Burt D.W."/>
            <person name="Chen H."/>
            <person name="Zhang Y."/>
            <person name="Qian W."/>
            <person name="Kim H."/>
            <person name="Gan S."/>
            <person name="Zhao Y."/>
            <person name="Li J."/>
            <person name="Yi K."/>
            <person name="Feng H."/>
            <person name="Zhu P."/>
            <person name="Li B."/>
            <person name="Liu Q."/>
            <person name="Fairley S."/>
            <person name="Magor K.E."/>
            <person name="Du Z."/>
            <person name="Hu X."/>
            <person name="Goodman L."/>
            <person name="Tafer H."/>
            <person name="Vignal A."/>
            <person name="Lee T."/>
            <person name="Kim K.W."/>
            <person name="Sheng Z."/>
            <person name="An Y."/>
            <person name="Searle S."/>
            <person name="Herrero J."/>
            <person name="Groenen M.A."/>
            <person name="Crooijmans R.P."/>
            <person name="Faraut T."/>
            <person name="Cai Q."/>
            <person name="Webster R.G."/>
            <person name="Aldridge J.R."/>
            <person name="Warren W.C."/>
            <person name="Bartschat S."/>
            <person name="Kehr S."/>
            <person name="Marz M."/>
            <person name="Stadler P.F."/>
            <person name="Smith J."/>
            <person name="Kraus R.H."/>
            <person name="Zhao Y."/>
            <person name="Ren L."/>
            <person name="Fei J."/>
            <person name="Morisson M."/>
            <person name="Kaiser P."/>
            <person name="Griffin D.K."/>
            <person name="Rao M."/>
            <person name="Pitel F."/>
            <person name="Wang J."/>
            <person name="Li N."/>
        </authorList>
    </citation>
    <scope>NUCLEOTIDE SEQUENCE [LARGE SCALE GENOMIC DNA]</scope>
</reference>
<evidence type="ECO:0000313" key="3">
    <source>
        <dbReference type="Proteomes" id="UP000296049"/>
    </source>
</evidence>
<accession>R0L7S8</accession>
<protein>
    <submittedName>
        <fullName evidence="2">Uncharacterized protein</fullName>
    </submittedName>
</protein>
<evidence type="ECO:0000256" key="1">
    <source>
        <dbReference type="SAM" id="MobiDB-lite"/>
    </source>
</evidence>
<evidence type="ECO:0000313" key="2">
    <source>
        <dbReference type="EMBL" id="EOB01679.1"/>
    </source>
</evidence>
<gene>
    <name evidence="2" type="ORF">Anapl_17880</name>
</gene>
<name>R0L7S8_ANAPL</name>
<organism evidence="2 3">
    <name type="scientific">Anas platyrhynchos</name>
    <name type="common">Mallard</name>
    <name type="synonym">Anas boschas</name>
    <dbReference type="NCBI Taxonomy" id="8839"/>
    <lineage>
        <taxon>Eukaryota</taxon>
        <taxon>Metazoa</taxon>
        <taxon>Chordata</taxon>
        <taxon>Craniata</taxon>
        <taxon>Vertebrata</taxon>
        <taxon>Euteleostomi</taxon>
        <taxon>Archelosauria</taxon>
        <taxon>Archosauria</taxon>
        <taxon>Dinosauria</taxon>
        <taxon>Saurischia</taxon>
        <taxon>Theropoda</taxon>
        <taxon>Coelurosauria</taxon>
        <taxon>Aves</taxon>
        <taxon>Neognathae</taxon>
        <taxon>Galloanserae</taxon>
        <taxon>Anseriformes</taxon>
        <taxon>Anatidae</taxon>
        <taxon>Anatinae</taxon>
        <taxon>Anas</taxon>
    </lineage>
</organism>
<feature type="compositionally biased region" description="Basic and acidic residues" evidence="1">
    <location>
        <begin position="195"/>
        <end position="208"/>
    </location>
</feature>
<keyword evidence="3" id="KW-1185">Reference proteome</keyword>